<comment type="caution">
    <text evidence="3">The sequence shown here is derived from an EMBL/GenBank/DDBJ whole genome shotgun (WGS) entry which is preliminary data.</text>
</comment>
<feature type="region of interest" description="Disordered" evidence="1">
    <location>
        <begin position="64"/>
        <end position="106"/>
    </location>
</feature>
<dbReference type="EMBL" id="JACGWJ010000029">
    <property type="protein sequence ID" value="KAL0304176.1"/>
    <property type="molecule type" value="Genomic_DNA"/>
</dbReference>
<protein>
    <submittedName>
        <fullName evidence="3">Uncharacterized protein</fullName>
    </submittedName>
</protein>
<accession>A0AAW2KDF1</accession>
<dbReference type="AlphaFoldDB" id="A0AAW2KDF1"/>
<gene>
    <name evidence="3" type="ORF">Sradi_6285700</name>
</gene>
<sequence>MLDSTIELIGLAASNSLAVFCFCNLIIAILLVGSPKPSSHFTEGKPNALPSIGSDDCFKKSTVSPHTDALMEKEEEKVSSVSIDMVDNEEETSDQEQEDDDDDELRKRVEDFIEKINRGWRAEKLKTYSLGQRQLNLD</sequence>
<reference evidence="3" key="2">
    <citation type="journal article" date="2024" name="Plant">
        <title>Genomic evolution and insights into agronomic trait innovations of Sesamum species.</title>
        <authorList>
            <person name="Miao H."/>
            <person name="Wang L."/>
            <person name="Qu L."/>
            <person name="Liu H."/>
            <person name="Sun Y."/>
            <person name="Le M."/>
            <person name="Wang Q."/>
            <person name="Wei S."/>
            <person name="Zheng Y."/>
            <person name="Lin W."/>
            <person name="Duan Y."/>
            <person name="Cao H."/>
            <person name="Xiong S."/>
            <person name="Wang X."/>
            <person name="Wei L."/>
            <person name="Li C."/>
            <person name="Ma Q."/>
            <person name="Ju M."/>
            <person name="Zhao R."/>
            <person name="Li G."/>
            <person name="Mu C."/>
            <person name="Tian Q."/>
            <person name="Mei H."/>
            <person name="Zhang T."/>
            <person name="Gao T."/>
            <person name="Zhang H."/>
        </authorList>
    </citation>
    <scope>NUCLEOTIDE SEQUENCE</scope>
    <source>
        <strain evidence="3">G02</strain>
    </source>
</reference>
<organism evidence="3">
    <name type="scientific">Sesamum radiatum</name>
    <name type="common">Black benniseed</name>
    <dbReference type="NCBI Taxonomy" id="300843"/>
    <lineage>
        <taxon>Eukaryota</taxon>
        <taxon>Viridiplantae</taxon>
        <taxon>Streptophyta</taxon>
        <taxon>Embryophyta</taxon>
        <taxon>Tracheophyta</taxon>
        <taxon>Spermatophyta</taxon>
        <taxon>Magnoliopsida</taxon>
        <taxon>eudicotyledons</taxon>
        <taxon>Gunneridae</taxon>
        <taxon>Pentapetalae</taxon>
        <taxon>asterids</taxon>
        <taxon>lamiids</taxon>
        <taxon>Lamiales</taxon>
        <taxon>Pedaliaceae</taxon>
        <taxon>Sesamum</taxon>
    </lineage>
</organism>
<name>A0AAW2KDF1_SESRA</name>
<feature type="transmembrane region" description="Helical" evidence="2">
    <location>
        <begin position="12"/>
        <end position="32"/>
    </location>
</feature>
<evidence type="ECO:0000256" key="2">
    <source>
        <dbReference type="SAM" id="Phobius"/>
    </source>
</evidence>
<keyword evidence="2" id="KW-0472">Membrane</keyword>
<reference evidence="3" key="1">
    <citation type="submission" date="2020-06" db="EMBL/GenBank/DDBJ databases">
        <authorList>
            <person name="Li T."/>
            <person name="Hu X."/>
            <person name="Zhang T."/>
            <person name="Song X."/>
            <person name="Zhang H."/>
            <person name="Dai N."/>
            <person name="Sheng W."/>
            <person name="Hou X."/>
            <person name="Wei L."/>
        </authorList>
    </citation>
    <scope>NUCLEOTIDE SEQUENCE</scope>
    <source>
        <strain evidence="3">G02</strain>
        <tissue evidence="3">Leaf</tissue>
    </source>
</reference>
<proteinExistence type="predicted"/>
<dbReference type="PANTHER" id="PTHR36595">
    <property type="entry name" value="TRANSMEMBRANE PROTEIN"/>
    <property type="match status" value="1"/>
</dbReference>
<feature type="compositionally biased region" description="Basic and acidic residues" evidence="1">
    <location>
        <begin position="69"/>
        <end position="78"/>
    </location>
</feature>
<evidence type="ECO:0000313" key="3">
    <source>
        <dbReference type="EMBL" id="KAL0304176.1"/>
    </source>
</evidence>
<dbReference type="PANTHER" id="PTHR36595:SF1">
    <property type="entry name" value="TRANSMEMBRANE PROTEIN"/>
    <property type="match status" value="1"/>
</dbReference>
<feature type="compositionally biased region" description="Acidic residues" evidence="1">
    <location>
        <begin position="86"/>
        <end position="103"/>
    </location>
</feature>
<keyword evidence="2" id="KW-1133">Transmembrane helix</keyword>
<evidence type="ECO:0000256" key="1">
    <source>
        <dbReference type="SAM" id="MobiDB-lite"/>
    </source>
</evidence>
<keyword evidence="2" id="KW-0812">Transmembrane</keyword>